<evidence type="ECO:0000313" key="1">
    <source>
        <dbReference type="EMBL" id="KAK7030552.1"/>
    </source>
</evidence>
<dbReference type="Proteomes" id="UP001362999">
    <property type="component" value="Unassembled WGS sequence"/>
</dbReference>
<dbReference type="AlphaFoldDB" id="A0AAW0BV56"/>
<protein>
    <submittedName>
        <fullName evidence="1">Uncharacterized protein</fullName>
    </submittedName>
</protein>
<accession>A0AAW0BV56</accession>
<proteinExistence type="predicted"/>
<sequence length="462" mass="52438">MEMKSPSRQTTIFFPCPWHSDRFRLLQEKCIKDPQFSRLIKELDLRYVDCPEEYRGRYHYGPNILPALLPTLLSLERLHLPSEQLNSKLLATFNSHPTLLVVETSDPYLNALREMASETTESMSKIQVVSATLDLVFGFDDPAFHSLMSRSPRVVHLELRDEINITSGPGTVVIPGLETLGIQVCRAPSAPMTWEPAFIERHSSVKLVRFFGHDSLWNYDWASFWPLSRLDVPEGRILNRALKLVAFSISPTKTTPSFDDWPVTEVELELTETAGVCALPHVNALAPSISSIILRMTLRAAKLLVHFDDFVSSLSVFTSLQKLELHHLDRRLVKEEIPKAFLVQRSYDMSGCVEALVALRSLSACIANRAPSLAVIHVTDDGFDSEPGYGPYSWRLNVTYKVTANREIEFDRKTRFDMVGVYRPPDEIASRLCMTESNTCYHPPYGIIRARSQRGRATTSRR</sequence>
<comment type="caution">
    <text evidence="1">The sequence shown here is derived from an EMBL/GenBank/DDBJ whole genome shotgun (WGS) entry which is preliminary data.</text>
</comment>
<organism evidence="1 2">
    <name type="scientific">Favolaschia claudopus</name>
    <dbReference type="NCBI Taxonomy" id="2862362"/>
    <lineage>
        <taxon>Eukaryota</taxon>
        <taxon>Fungi</taxon>
        <taxon>Dikarya</taxon>
        <taxon>Basidiomycota</taxon>
        <taxon>Agaricomycotina</taxon>
        <taxon>Agaricomycetes</taxon>
        <taxon>Agaricomycetidae</taxon>
        <taxon>Agaricales</taxon>
        <taxon>Marasmiineae</taxon>
        <taxon>Mycenaceae</taxon>
        <taxon>Favolaschia</taxon>
    </lineage>
</organism>
<keyword evidence="2" id="KW-1185">Reference proteome</keyword>
<dbReference type="EMBL" id="JAWWNJ010000025">
    <property type="protein sequence ID" value="KAK7030552.1"/>
    <property type="molecule type" value="Genomic_DNA"/>
</dbReference>
<reference evidence="1 2" key="1">
    <citation type="journal article" date="2024" name="J Genomics">
        <title>Draft genome sequencing and assembly of Favolaschia claudopus CIRM-BRFM 2984 isolated from oak limbs.</title>
        <authorList>
            <person name="Navarro D."/>
            <person name="Drula E."/>
            <person name="Chaduli D."/>
            <person name="Cazenave R."/>
            <person name="Ahrendt S."/>
            <person name="Wang J."/>
            <person name="Lipzen A."/>
            <person name="Daum C."/>
            <person name="Barry K."/>
            <person name="Grigoriev I.V."/>
            <person name="Favel A."/>
            <person name="Rosso M.N."/>
            <person name="Martin F."/>
        </authorList>
    </citation>
    <scope>NUCLEOTIDE SEQUENCE [LARGE SCALE GENOMIC DNA]</scope>
    <source>
        <strain evidence="1 2">CIRM-BRFM 2984</strain>
    </source>
</reference>
<evidence type="ECO:0000313" key="2">
    <source>
        <dbReference type="Proteomes" id="UP001362999"/>
    </source>
</evidence>
<name>A0AAW0BV56_9AGAR</name>
<gene>
    <name evidence="1" type="ORF">R3P38DRAFT_853240</name>
</gene>